<dbReference type="RefSeq" id="WP_091403409.1">
    <property type="nucleotide sequence ID" value="NZ_FMYV01000004.1"/>
</dbReference>
<evidence type="ECO:0000313" key="2">
    <source>
        <dbReference type="EMBL" id="SDC43508.1"/>
    </source>
</evidence>
<dbReference type="AlphaFoldDB" id="A0A1G6LJP2"/>
<proteinExistence type="predicted"/>
<evidence type="ECO:0000313" key="5">
    <source>
        <dbReference type="Proteomes" id="UP000297288"/>
    </source>
</evidence>
<keyword evidence="2" id="KW-0540">Nuclease</keyword>
<dbReference type="Proteomes" id="UP000199322">
    <property type="component" value="Unassembled WGS sequence"/>
</dbReference>
<dbReference type="EMBL" id="SRME01000004">
    <property type="protein sequence ID" value="TGG87649.1"/>
    <property type="molecule type" value="Genomic_DNA"/>
</dbReference>
<reference evidence="3 5" key="2">
    <citation type="submission" date="2019-04" db="EMBL/GenBank/DDBJ databases">
        <title>Draft genome sequence data and analysis of a Fermenting Bacterium, Geotoga petraea strain HO-Geo1, isolated from heavy-oil petroleum reservoir in Russia.</title>
        <authorList>
            <person name="Grouzdev D.S."/>
            <person name="Semenova E.M."/>
            <person name="Sokolova D.S."/>
            <person name="Tourova T.P."/>
            <person name="Poltaraus A.B."/>
            <person name="Nazina T.N."/>
        </authorList>
    </citation>
    <scope>NUCLEOTIDE SEQUENCE [LARGE SCALE GENOMIC DNA]</scope>
    <source>
        <strain evidence="3 5">HO-Geo1</strain>
    </source>
</reference>
<sequence length="131" mass="15413">MNKGTYILYIKIERDFSFRTSKKLFKIKRGIYVYVGSALKNLHQRVGRHISYKEGKYKKHWHIDNLLENGEVIRVVLIPDGKYREIEISKLFNSEFSPVKGFGASDIKELDSNLYKIDNLEKAFDLIKKIN</sequence>
<dbReference type="PANTHER" id="PTHR37460">
    <property type="entry name" value="ENDONUCLEASE III"/>
    <property type="match status" value="1"/>
</dbReference>
<dbReference type="InterPro" id="IPR002837">
    <property type="entry name" value="DUF123"/>
</dbReference>
<dbReference type="SMART" id="SM00465">
    <property type="entry name" value="GIYc"/>
    <property type="match status" value="1"/>
</dbReference>
<keyword evidence="2" id="KW-0255">Endonuclease</keyword>
<gene>
    <name evidence="3" type="ORF">E4650_07730</name>
    <name evidence="2" type="ORF">SAMN04488588_1059</name>
</gene>
<dbReference type="Pfam" id="PF01986">
    <property type="entry name" value="DUF123"/>
    <property type="match status" value="1"/>
</dbReference>
<keyword evidence="2" id="KW-0378">Hydrolase</keyword>
<protein>
    <submittedName>
        <fullName evidence="3">DUF123 domain-containing protein</fullName>
    </submittedName>
    <submittedName>
        <fullName evidence="2">Uri superfamily endonuclease</fullName>
    </submittedName>
</protein>
<dbReference type="Proteomes" id="UP000297288">
    <property type="component" value="Unassembled WGS sequence"/>
</dbReference>
<dbReference type="GO" id="GO:0004519">
    <property type="term" value="F:endonuclease activity"/>
    <property type="evidence" value="ECO:0007669"/>
    <property type="project" value="UniProtKB-KW"/>
</dbReference>
<feature type="domain" description="GIY-YIG" evidence="1">
    <location>
        <begin position="19"/>
        <end position="118"/>
    </location>
</feature>
<dbReference type="STRING" id="28234.SAMN04488588_1059"/>
<evidence type="ECO:0000313" key="3">
    <source>
        <dbReference type="EMBL" id="TGG87649.1"/>
    </source>
</evidence>
<evidence type="ECO:0000313" key="4">
    <source>
        <dbReference type="Proteomes" id="UP000199322"/>
    </source>
</evidence>
<dbReference type="CDD" id="cd10441">
    <property type="entry name" value="GIY-YIG_COG1833"/>
    <property type="match status" value="1"/>
</dbReference>
<dbReference type="EMBL" id="FMYV01000004">
    <property type="protein sequence ID" value="SDC43508.1"/>
    <property type="molecule type" value="Genomic_DNA"/>
</dbReference>
<reference evidence="2 4" key="1">
    <citation type="submission" date="2016-10" db="EMBL/GenBank/DDBJ databases">
        <authorList>
            <person name="de Groot N.N."/>
        </authorList>
    </citation>
    <scope>NUCLEOTIDE SEQUENCE [LARGE SCALE GENOMIC DNA]</scope>
    <source>
        <strain evidence="2 4">WG14</strain>
    </source>
</reference>
<name>A0A1G6LJP2_9BACT</name>
<dbReference type="PANTHER" id="PTHR37460:SF1">
    <property type="entry name" value="ENDONUCLEASE III"/>
    <property type="match status" value="1"/>
</dbReference>
<organism evidence="2 4">
    <name type="scientific">Geotoga petraea</name>
    <dbReference type="NCBI Taxonomy" id="28234"/>
    <lineage>
        <taxon>Bacteria</taxon>
        <taxon>Thermotogati</taxon>
        <taxon>Thermotogota</taxon>
        <taxon>Thermotogae</taxon>
        <taxon>Petrotogales</taxon>
        <taxon>Petrotogaceae</taxon>
        <taxon>Geotoga</taxon>
    </lineage>
</organism>
<keyword evidence="4" id="KW-1185">Reference proteome</keyword>
<dbReference type="InterPro" id="IPR000305">
    <property type="entry name" value="GIY-YIG_endonuc"/>
</dbReference>
<dbReference type="OrthoDB" id="9802365at2"/>
<accession>A0A1G6LJP2</accession>
<evidence type="ECO:0000259" key="1">
    <source>
        <dbReference type="SMART" id="SM00465"/>
    </source>
</evidence>